<proteinExistence type="predicted"/>
<gene>
    <name evidence="3" type="ORF">PaecuDRAFT_2826</name>
</gene>
<organism evidence="3 4">
    <name type="scientific">Paenibacillus curdlanolyticus YK9</name>
    <dbReference type="NCBI Taxonomy" id="717606"/>
    <lineage>
        <taxon>Bacteria</taxon>
        <taxon>Bacillati</taxon>
        <taxon>Bacillota</taxon>
        <taxon>Bacilli</taxon>
        <taxon>Bacillales</taxon>
        <taxon>Paenibacillaceae</taxon>
        <taxon>Paenibacillus</taxon>
    </lineage>
</organism>
<evidence type="ECO:0000259" key="2">
    <source>
        <dbReference type="Pfam" id="PF03435"/>
    </source>
</evidence>
<evidence type="ECO:0000313" key="3">
    <source>
        <dbReference type="EMBL" id="EFM10390.1"/>
    </source>
</evidence>
<dbReference type="Gene3D" id="3.30.360.30">
    <property type="entry name" value="homospermidine synthase like"/>
    <property type="match status" value="1"/>
</dbReference>
<dbReference type="OrthoDB" id="2446835at2"/>
<feature type="region of interest" description="Disordered" evidence="1">
    <location>
        <begin position="416"/>
        <end position="455"/>
    </location>
</feature>
<dbReference type="EMBL" id="AEDD01000007">
    <property type="protein sequence ID" value="EFM10390.1"/>
    <property type="molecule type" value="Genomic_DNA"/>
</dbReference>
<dbReference type="InterPro" id="IPR005097">
    <property type="entry name" value="Sacchrp_dh_NADP-bd"/>
</dbReference>
<dbReference type="Proteomes" id="UP000005387">
    <property type="component" value="Unassembled WGS sequence"/>
</dbReference>
<dbReference type="InterPro" id="IPR023181">
    <property type="entry name" value="Homospermid_syn-like_C"/>
</dbReference>
<reference evidence="3 4" key="1">
    <citation type="submission" date="2010-07" db="EMBL/GenBank/DDBJ databases">
        <title>The draft genome of Paenibacillus curdlanolyticus YK9.</title>
        <authorList>
            <consortium name="US DOE Joint Genome Institute (JGI-PGF)"/>
            <person name="Lucas S."/>
            <person name="Copeland A."/>
            <person name="Lapidus A."/>
            <person name="Cheng J.-F."/>
            <person name="Bruce D."/>
            <person name="Goodwin L."/>
            <person name="Pitluck S."/>
            <person name="Land M.L."/>
            <person name="Hauser L."/>
            <person name="Chang Y.-J."/>
            <person name="Jeffries C."/>
            <person name="Anderson I.J."/>
            <person name="Johnson E."/>
            <person name="Loganathan U."/>
            <person name="Mulhopadhyay B."/>
            <person name="Kyrpides N."/>
            <person name="Woyke T.J."/>
        </authorList>
    </citation>
    <scope>NUCLEOTIDE SEQUENCE [LARGE SCALE GENOMIC DNA]</scope>
    <source>
        <strain evidence="3 4">YK9</strain>
    </source>
</reference>
<dbReference type="eggNOG" id="COG1748">
    <property type="taxonomic scope" value="Bacteria"/>
</dbReference>
<protein>
    <recommendedName>
        <fullName evidence="2">Saccharopine dehydrogenase NADP binding domain-containing protein</fullName>
    </recommendedName>
</protein>
<accession>E0IB99</accession>
<evidence type="ECO:0000313" key="4">
    <source>
        <dbReference type="Proteomes" id="UP000005387"/>
    </source>
</evidence>
<dbReference type="STRING" id="717606.PaecuDRAFT_2826"/>
<name>E0IB99_9BACL</name>
<evidence type="ECO:0000256" key="1">
    <source>
        <dbReference type="SAM" id="MobiDB-lite"/>
    </source>
</evidence>
<dbReference type="Pfam" id="PF03435">
    <property type="entry name" value="Sacchrp_dh_NADP"/>
    <property type="match status" value="1"/>
</dbReference>
<keyword evidence="4" id="KW-1185">Reference proteome</keyword>
<dbReference type="AlphaFoldDB" id="E0IB99"/>
<dbReference type="RefSeq" id="WP_006038816.1">
    <property type="nucleotide sequence ID" value="NZ_AEDD01000007.1"/>
</dbReference>
<sequence length="455" mass="51503">MDIPFAITVLGSSGGVARALLTLFEHSLLDEHSPLHACLANSRIHGIDREQKPRSYYRSFAPELSARLKLHQLDLTDAESLKEHCVRTNTQLVIDLSWADTRSMIACCDELGISYVNTALEDEEVDEEPELETTSLLERIDRFDAAESTYKRVKAIVCSGMNPGVVQWMAVELMKENPDKKPRAIYVVEKDDTFYEDPSLVKPNTVYVTWSPECFLEEAVSNFPVYSIGETTYMIYGNVYDREYEVRMGDITFSGCIMAHEETIALAEDYEVESAFIYRVNDYTTEQIYDNLDDTDELWKYDQKLLHPDDGKLVGGDLIGVLIVYDDHERYMYNHVTNEEAYAEFKTNATYLQVASGVYAAASVLVLDSVESGVHWVHDLAEAADSRYGDYVMYYLREFVTGTNDSTDGMLLQRVVEDDEDEDEDDENESADAVSESLTDLSALNGDEPPLTESK</sequence>
<feature type="domain" description="Saccharopine dehydrogenase NADP binding" evidence="2">
    <location>
        <begin position="7"/>
        <end position="125"/>
    </location>
</feature>
<feature type="compositionally biased region" description="Acidic residues" evidence="1">
    <location>
        <begin position="417"/>
        <end position="430"/>
    </location>
</feature>